<reference evidence="3" key="1">
    <citation type="submission" date="2020-08" db="EMBL/GenBank/DDBJ databases">
        <title>Genome public.</title>
        <authorList>
            <person name="Liu C."/>
            <person name="Sun Q."/>
        </authorList>
    </citation>
    <scope>NUCLEOTIDE SEQUENCE</scope>
    <source>
        <strain evidence="3">NSJ-50</strain>
    </source>
</reference>
<keyword evidence="1" id="KW-0732">Signal</keyword>
<protein>
    <submittedName>
        <fullName evidence="3">Amino acid ABC transporter substrate-binding protein</fullName>
    </submittedName>
</protein>
<dbReference type="EMBL" id="JACRTE010000001">
    <property type="protein sequence ID" value="MBC8595460.1"/>
    <property type="molecule type" value="Genomic_DNA"/>
</dbReference>
<dbReference type="Gene3D" id="3.40.190.10">
    <property type="entry name" value="Periplasmic binding protein-like II"/>
    <property type="match status" value="2"/>
</dbReference>
<dbReference type="PANTHER" id="PTHR35936">
    <property type="entry name" value="MEMBRANE-BOUND LYTIC MUREIN TRANSGLYCOSYLASE F"/>
    <property type="match status" value="1"/>
</dbReference>
<gene>
    <name evidence="3" type="ORF">H8706_01065</name>
</gene>
<sequence>MATNAQFPPYEYYEGEKIVGIDAEMAAAIADKLDMKLVIDDMDFDAIITSVQQGKSDMGMAGMTVTEDRLKNINFSKSYATGIQSVIVPEGSKITSVDDLSADGAKYLIGTQKGTTGDTYAEDDFGAERVMKYASGNEAIQALVTGKVDCVIIDNEPAKAYVEANNK</sequence>
<dbReference type="SMART" id="SM00062">
    <property type="entry name" value="PBPb"/>
    <property type="match status" value="1"/>
</dbReference>
<organism evidence="3 4">
    <name type="scientific">Qingrenia yutianensis</name>
    <dbReference type="NCBI Taxonomy" id="2763676"/>
    <lineage>
        <taxon>Bacteria</taxon>
        <taxon>Bacillati</taxon>
        <taxon>Bacillota</taxon>
        <taxon>Clostridia</taxon>
        <taxon>Eubacteriales</taxon>
        <taxon>Oscillospiraceae</taxon>
        <taxon>Qingrenia</taxon>
    </lineage>
</organism>
<dbReference type="AlphaFoldDB" id="A0A926F7L6"/>
<dbReference type="InterPro" id="IPR001638">
    <property type="entry name" value="Solute-binding_3/MltF_N"/>
</dbReference>
<evidence type="ECO:0000259" key="2">
    <source>
        <dbReference type="SMART" id="SM00062"/>
    </source>
</evidence>
<accession>A0A926F7L6</accession>
<evidence type="ECO:0000256" key="1">
    <source>
        <dbReference type="ARBA" id="ARBA00022729"/>
    </source>
</evidence>
<evidence type="ECO:0000313" key="3">
    <source>
        <dbReference type="EMBL" id="MBC8595460.1"/>
    </source>
</evidence>
<dbReference type="PANTHER" id="PTHR35936:SF17">
    <property type="entry name" value="ARGININE-BINDING EXTRACELLULAR PROTEIN ARTP"/>
    <property type="match status" value="1"/>
</dbReference>
<dbReference type="SUPFAM" id="SSF53850">
    <property type="entry name" value="Periplasmic binding protein-like II"/>
    <property type="match status" value="1"/>
</dbReference>
<evidence type="ECO:0000313" key="4">
    <source>
        <dbReference type="Proteomes" id="UP000647416"/>
    </source>
</evidence>
<proteinExistence type="predicted"/>
<dbReference type="Proteomes" id="UP000647416">
    <property type="component" value="Unassembled WGS sequence"/>
</dbReference>
<name>A0A926F7L6_9FIRM</name>
<feature type="domain" description="Solute-binding protein family 3/N-terminal" evidence="2">
    <location>
        <begin position="1"/>
        <end position="167"/>
    </location>
</feature>
<keyword evidence="4" id="KW-1185">Reference proteome</keyword>
<dbReference type="Pfam" id="PF00497">
    <property type="entry name" value="SBP_bac_3"/>
    <property type="match status" value="1"/>
</dbReference>
<comment type="caution">
    <text evidence="3">The sequence shown here is derived from an EMBL/GenBank/DDBJ whole genome shotgun (WGS) entry which is preliminary data.</text>
</comment>
<dbReference type="CDD" id="cd13530">
    <property type="entry name" value="PBP2_peptides_like"/>
    <property type="match status" value="1"/>
</dbReference>